<organism evidence="11">
    <name type="scientific">Fistulifera pelliculosa</name>
    <dbReference type="NCBI Taxonomy" id="913975"/>
    <lineage>
        <taxon>Eukaryota</taxon>
        <taxon>Sar</taxon>
        <taxon>Stramenopiles</taxon>
        <taxon>Ochrophyta</taxon>
        <taxon>Bacillariophyta</taxon>
        <taxon>Bacillariophyceae</taxon>
        <taxon>Bacillariophycidae</taxon>
        <taxon>Naviculales</taxon>
        <taxon>Naviculaceae</taxon>
        <taxon>Fistulifera</taxon>
    </lineage>
</organism>
<feature type="non-terminal residue" evidence="11">
    <location>
        <position position="212"/>
    </location>
</feature>
<keyword evidence="6" id="KW-1278">Translocase</keyword>
<evidence type="ECO:0000256" key="8">
    <source>
        <dbReference type="ARBA" id="ARBA00023065"/>
    </source>
</evidence>
<dbReference type="Pfam" id="PF03030">
    <property type="entry name" value="H_PPase"/>
    <property type="match status" value="1"/>
</dbReference>
<comment type="subcellular location">
    <subcellularLocation>
        <location evidence="1">Endomembrane system</location>
        <topology evidence="1">Multi-pass membrane protein</topology>
    </subcellularLocation>
</comment>
<evidence type="ECO:0000256" key="4">
    <source>
        <dbReference type="ARBA" id="ARBA00022692"/>
    </source>
</evidence>
<dbReference type="GO" id="GO:0012505">
    <property type="term" value="C:endomembrane system"/>
    <property type="evidence" value="ECO:0007669"/>
    <property type="project" value="UniProtKB-SubCell"/>
</dbReference>
<name>Q3LEI4_9STRA</name>
<evidence type="ECO:0000256" key="9">
    <source>
        <dbReference type="ARBA" id="ARBA00023136"/>
    </source>
</evidence>
<accession>Q3LEI4</accession>
<dbReference type="AlphaFoldDB" id="Q3LEI4"/>
<keyword evidence="5" id="KW-0460">Magnesium</keyword>
<dbReference type="InterPro" id="IPR004131">
    <property type="entry name" value="PPase-energised_H-pump"/>
</dbReference>
<reference evidence="11" key="1">
    <citation type="submission" date="2004-09" db="EMBL/GenBank/DDBJ databases">
        <authorList>
            <person name="Lopez-Marques R.L."/>
        </authorList>
    </citation>
    <scope>NUCLEOTIDE SEQUENCE</scope>
</reference>
<evidence type="ECO:0000256" key="3">
    <source>
        <dbReference type="ARBA" id="ARBA00022448"/>
    </source>
</evidence>
<dbReference type="EC" id="7.1.3.1" evidence="2"/>
<keyword evidence="11" id="KW-0378">Hydrolase</keyword>
<feature type="transmembrane region" description="Helical" evidence="10">
    <location>
        <begin position="168"/>
        <end position="201"/>
    </location>
</feature>
<keyword evidence="4 10" id="KW-0812">Transmembrane</keyword>
<feature type="transmembrane region" description="Helical" evidence="10">
    <location>
        <begin position="71"/>
        <end position="93"/>
    </location>
</feature>
<evidence type="ECO:0000256" key="6">
    <source>
        <dbReference type="ARBA" id="ARBA00022967"/>
    </source>
</evidence>
<dbReference type="GO" id="GO:0016020">
    <property type="term" value="C:membrane"/>
    <property type="evidence" value="ECO:0007669"/>
    <property type="project" value="InterPro"/>
</dbReference>
<protein>
    <recommendedName>
        <fullName evidence="2">H(+)-exporting diphosphatase</fullName>
        <ecNumber evidence="2">7.1.3.1</ecNumber>
    </recommendedName>
</protein>
<dbReference type="PANTHER" id="PTHR31998">
    <property type="entry name" value="K(+)-INSENSITIVE PYROPHOSPHATE-ENERGIZED PROTON PUMP"/>
    <property type="match status" value="1"/>
</dbReference>
<evidence type="ECO:0000256" key="2">
    <source>
        <dbReference type="ARBA" id="ARBA00013242"/>
    </source>
</evidence>
<evidence type="ECO:0000256" key="5">
    <source>
        <dbReference type="ARBA" id="ARBA00022842"/>
    </source>
</evidence>
<evidence type="ECO:0000313" key="11">
    <source>
        <dbReference type="EMBL" id="CAH58663.1"/>
    </source>
</evidence>
<evidence type="ECO:0000256" key="7">
    <source>
        <dbReference type="ARBA" id="ARBA00022989"/>
    </source>
</evidence>
<gene>
    <name evidence="11" type="primary">vppIa</name>
</gene>
<dbReference type="EMBL" id="AJ843186">
    <property type="protein sequence ID" value="CAH58663.1"/>
    <property type="molecule type" value="Genomic_DNA"/>
</dbReference>
<keyword evidence="9 10" id="KW-0472">Membrane</keyword>
<proteinExistence type="predicted"/>
<evidence type="ECO:0000256" key="10">
    <source>
        <dbReference type="SAM" id="Phobius"/>
    </source>
</evidence>
<evidence type="ECO:0000256" key="1">
    <source>
        <dbReference type="ARBA" id="ARBA00004127"/>
    </source>
</evidence>
<keyword evidence="8" id="KW-0406">Ion transport</keyword>
<dbReference type="GO" id="GO:0004427">
    <property type="term" value="F:inorganic diphosphate phosphatase activity"/>
    <property type="evidence" value="ECO:0007669"/>
    <property type="project" value="InterPro"/>
</dbReference>
<keyword evidence="7 10" id="KW-1133">Transmembrane helix</keyword>
<feature type="non-terminal residue" evidence="11">
    <location>
        <position position="1"/>
    </location>
</feature>
<sequence>AGGIAEMMAEIPEEDGSREITDKLDAAGNTTAAIGKGFAIISAALTAAAVFTASTKAANESFIDMAPHGIIMGRIVAVMFPAVFTAFVINTVVRDPMPIIVEVRRQFTDIPQVQAVVEEIRGEVSNKAKGTPAEKRHILNAACGKPEYDKCVDISTEASIREMVSPGILAIVVPVAVGLISGAESVGGILVGAISGVLMALTSQSGGAWDNA</sequence>
<feature type="transmembrane region" description="Helical" evidence="10">
    <location>
        <begin position="33"/>
        <end position="51"/>
    </location>
</feature>
<keyword evidence="3" id="KW-0813">Transport</keyword>
<dbReference type="GO" id="GO:0009678">
    <property type="term" value="F:diphosphate hydrolysis-driven proton transmembrane transporter activity"/>
    <property type="evidence" value="ECO:0007669"/>
    <property type="project" value="UniProtKB-EC"/>
</dbReference>
<reference evidence="11" key="2">
    <citation type="submission" date="2005-10" db="EMBL/GenBank/DDBJ databases">
        <title>Occurrence of proton translocating pyrophosphatases in photosynthetic protists.</title>
        <authorList>
            <person name="Lopez-Maques R.L."/>
            <person name="Perez-Castineira J.R."/>
            <person name="Serrano A."/>
        </authorList>
    </citation>
    <scope>NUCLEOTIDE SEQUENCE</scope>
</reference>